<feature type="signal peptide" evidence="2">
    <location>
        <begin position="1"/>
        <end position="31"/>
    </location>
</feature>
<name>A0ABZ0UPH0_9RICK</name>
<organism evidence="4 5">
    <name type="scientific">Candidatus Fokinia crypta</name>
    <dbReference type="NCBI Taxonomy" id="1920990"/>
    <lineage>
        <taxon>Bacteria</taxon>
        <taxon>Pseudomonadati</taxon>
        <taxon>Pseudomonadota</taxon>
        <taxon>Alphaproteobacteria</taxon>
        <taxon>Rickettsiales</taxon>
        <taxon>Candidatus Midichloriaceae</taxon>
        <taxon>Candidatus Fokinia</taxon>
    </lineage>
</organism>
<accession>A0ABZ0UPH0</accession>
<dbReference type="EMBL" id="CP110343">
    <property type="protein sequence ID" value="WPX98016.1"/>
    <property type="molecule type" value="Genomic_DNA"/>
</dbReference>
<dbReference type="PANTHER" id="PTHR32234">
    <property type="entry name" value="THIOL:DISULFIDE INTERCHANGE PROTEIN DSBD"/>
    <property type="match status" value="1"/>
</dbReference>
<proteinExistence type="predicted"/>
<dbReference type="Proteomes" id="UP001325140">
    <property type="component" value="Chromosome"/>
</dbReference>
<keyword evidence="2" id="KW-0732">Signal</keyword>
<dbReference type="RefSeq" id="WP_323721993.1">
    <property type="nucleotide sequence ID" value="NZ_CP110343.1"/>
</dbReference>
<keyword evidence="5" id="KW-1185">Reference proteome</keyword>
<evidence type="ECO:0000256" key="1">
    <source>
        <dbReference type="SAM" id="Phobius"/>
    </source>
</evidence>
<keyword evidence="1" id="KW-0472">Membrane</keyword>
<feature type="transmembrane region" description="Helical" evidence="1">
    <location>
        <begin position="365"/>
        <end position="389"/>
    </location>
</feature>
<evidence type="ECO:0000259" key="3">
    <source>
        <dbReference type="Pfam" id="PF00085"/>
    </source>
</evidence>
<dbReference type="InterPro" id="IPR013766">
    <property type="entry name" value="Thioredoxin_domain"/>
</dbReference>
<feature type="transmembrane region" description="Helical" evidence="1">
    <location>
        <begin position="395"/>
        <end position="418"/>
    </location>
</feature>
<gene>
    <name evidence="4" type="ORF">Fokcrypt_00544</name>
</gene>
<evidence type="ECO:0000313" key="4">
    <source>
        <dbReference type="EMBL" id="WPX98016.1"/>
    </source>
</evidence>
<dbReference type="InterPro" id="IPR036249">
    <property type="entry name" value="Thioredoxin-like_sf"/>
</dbReference>
<evidence type="ECO:0000256" key="2">
    <source>
        <dbReference type="SAM" id="SignalP"/>
    </source>
</evidence>
<feature type="transmembrane region" description="Helical" evidence="1">
    <location>
        <begin position="165"/>
        <end position="189"/>
    </location>
</feature>
<dbReference type="SUPFAM" id="SSF52833">
    <property type="entry name" value="Thioredoxin-like"/>
    <property type="match status" value="1"/>
</dbReference>
<protein>
    <submittedName>
        <fullName evidence="4">Thiol:disulfide interchange protein DsbD family protein</fullName>
    </submittedName>
</protein>
<feature type="domain" description="Thioredoxin" evidence="3">
    <location>
        <begin position="500"/>
        <end position="571"/>
    </location>
</feature>
<feature type="transmembrane region" description="Helical" evidence="1">
    <location>
        <begin position="439"/>
        <end position="455"/>
    </location>
</feature>
<sequence>MHITSSRSLLGISFFIALVLSAFLTPSHTNASTKNDIDVSFEKKNDYIELSFNSNLPLIELFSHNKSGIGKNFEITLNKEKSYNVDAIEVIWPTPQGSTKHIDGTAIPYSYYKLPVQIKIKVNKLNYSIYEYDAILELRYSFCANDICKIERRAITIEHRRNSDLITIIFICIGAFISGFLLNGMPCVLPVISIKISSLFKYSSYSKRVLILHIIAISCGVLMVFASIGIITIFLKYCGLSFGWGMHFQSPIFVTFLALVMMYFANQSLNKNSYIMIPPFINNIINKFSILKNEYFLSFSFGLSTTLLAIPCAGPFLAPAIAFSMSQGYIFIIAIHIIAGLGVASPYIVLLCFSRLIKFIPRSSIISEGIILFLILPIIVTYCWLLYILAQQMKYIPYSIAMSLILLLQISFTRKSIYKIARMVKIKYTQYREYEKYKILYYAFWVMLPTSRGWIHIMHSIMKGIMLALPFTYIMYHTFHDNITVSISRNSIEFQIQEKQKHYQLVLVNITADWCITCKVNKIALNKFMNNHNDIIGLIELDYTNQSDEISRYIMEHNSNGIPFTILYRKNGTKMILPTILTNEILSKILG</sequence>
<feature type="chain" id="PRO_5046173920" evidence="2">
    <location>
        <begin position="32"/>
        <end position="591"/>
    </location>
</feature>
<feature type="transmembrane region" description="Helical" evidence="1">
    <location>
        <begin position="329"/>
        <end position="353"/>
    </location>
</feature>
<evidence type="ECO:0000313" key="5">
    <source>
        <dbReference type="Proteomes" id="UP001325140"/>
    </source>
</evidence>
<feature type="transmembrane region" description="Helical" evidence="1">
    <location>
        <begin position="210"/>
        <end position="235"/>
    </location>
</feature>
<feature type="transmembrane region" description="Helical" evidence="1">
    <location>
        <begin position="295"/>
        <end position="317"/>
    </location>
</feature>
<keyword evidence="1" id="KW-0812">Transmembrane</keyword>
<dbReference type="Pfam" id="PF00085">
    <property type="entry name" value="Thioredoxin"/>
    <property type="match status" value="1"/>
</dbReference>
<reference evidence="4" key="1">
    <citation type="submission" date="2022-10" db="EMBL/GenBank/DDBJ databases">
        <title>Host association and intracellularity evolved multiple times independently in the Rickettsiales.</title>
        <authorList>
            <person name="Castelli M."/>
            <person name="Nardi T."/>
            <person name="Gammuto L."/>
            <person name="Bellinzona G."/>
            <person name="Sabaneyeva E."/>
            <person name="Potekhin A."/>
            <person name="Serra V."/>
            <person name="Petroni G."/>
            <person name="Sassera D."/>
        </authorList>
    </citation>
    <scope>NUCLEOTIDE SEQUENCE [LARGE SCALE GENOMIC DNA]</scope>
    <source>
        <strain evidence="4">US_Bl 11III1</strain>
    </source>
</reference>
<dbReference type="Gene3D" id="3.40.30.10">
    <property type="entry name" value="Glutaredoxin"/>
    <property type="match status" value="1"/>
</dbReference>
<feature type="transmembrane region" description="Helical" evidence="1">
    <location>
        <begin position="247"/>
        <end position="266"/>
    </location>
</feature>
<keyword evidence="1" id="KW-1133">Transmembrane helix</keyword>